<evidence type="ECO:0000256" key="1">
    <source>
        <dbReference type="ARBA" id="ARBA00002265"/>
    </source>
</evidence>
<protein>
    <recommendedName>
        <fullName evidence="4">Lipopolysaccharide export system permease protein LptF</fullName>
    </recommendedName>
</protein>
<dbReference type="GO" id="GO:0043190">
    <property type="term" value="C:ATP-binding cassette (ABC) transporter complex"/>
    <property type="evidence" value="ECO:0007669"/>
    <property type="project" value="InterPro"/>
</dbReference>
<proteinExistence type="inferred from homology"/>
<feature type="transmembrane region" description="Helical" evidence="12">
    <location>
        <begin position="52"/>
        <end position="77"/>
    </location>
</feature>
<dbReference type="PANTHER" id="PTHR33529:SF7">
    <property type="entry name" value="LIPOPOLYSACCHARIDE EXPORT SYSTEM PERMEASE PROTEIN LPTF"/>
    <property type="match status" value="1"/>
</dbReference>
<dbReference type="InterPro" id="IPR005495">
    <property type="entry name" value="LptG/LptF_permease"/>
</dbReference>
<gene>
    <name evidence="13" type="primary">lptF</name>
    <name evidence="13" type="ORF">V3330_05815</name>
</gene>
<keyword evidence="10 12" id="KW-0472">Membrane</keyword>
<comment type="subunit">
    <text evidence="11">Component of the lipopolysaccharide transport and assembly complex. The LptBFG transporter is composed of two ATP-binding proteins (LptB) and two transmembrane proteins (LptF and LptG).</text>
</comment>
<dbReference type="InterPro" id="IPR030922">
    <property type="entry name" value="LptF"/>
</dbReference>
<feature type="transmembrane region" description="Helical" evidence="12">
    <location>
        <begin position="12"/>
        <end position="32"/>
    </location>
</feature>
<keyword evidence="9 12" id="KW-1133">Transmembrane helix</keyword>
<comment type="similarity">
    <text evidence="3">Belongs to the LptF/LptG family.</text>
</comment>
<evidence type="ECO:0000256" key="7">
    <source>
        <dbReference type="ARBA" id="ARBA00022519"/>
    </source>
</evidence>
<sequence length="360" mass="39971">MIVDRYMMREVGLPFAAVAGVLVVIFASYSLTRHLVDANAGLLLPGEVFRLTALRALISLEVLLPLSFFLAVMIGMGRLYSDSEIYAMRGGGISERRLMRPVMMLALLLAVVTAGLSLAGRPWAYSTAYQLRAEASAAAEIDRIREARFYRFGETGRTVFIEHMNAGGNTVNGIFVRHRDGDDIEVITAVNGQLEQFARPDHHRLVLFDAQVFKRVAGAPDLVARFGSFSLWLPVGEPEPVGHHAKASPSMSLESSSDPTDRAEWQWRLSTPVSALLLALLAIPLSRGRPRQGRFGRIIVALGLYAVYFNLLDVSRTWVEQGSVRTIWWAPGVLFVVTLGLYLPWARWFGRMRNRRGATA</sequence>
<dbReference type="AlphaFoldDB" id="A0AAW9RC01"/>
<dbReference type="GO" id="GO:0055085">
    <property type="term" value="P:transmembrane transport"/>
    <property type="evidence" value="ECO:0007669"/>
    <property type="project" value="InterPro"/>
</dbReference>
<dbReference type="NCBIfam" id="TIGR04407">
    <property type="entry name" value="LptF_YjgP"/>
    <property type="match status" value="1"/>
</dbReference>
<keyword evidence="7" id="KW-0997">Cell inner membrane</keyword>
<evidence type="ECO:0000256" key="11">
    <source>
        <dbReference type="ARBA" id="ARBA00026081"/>
    </source>
</evidence>
<name>A0AAW9RC01_9GAMM</name>
<evidence type="ECO:0000256" key="4">
    <source>
        <dbReference type="ARBA" id="ARBA00014213"/>
    </source>
</evidence>
<evidence type="ECO:0000256" key="5">
    <source>
        <dbReference type="ARBA" id="ARBA00022448"/>
    </source>
</evidence>
<keyword evidence="5" id="KW-0813">Transport</keyword>
<evidence type="ECO:0000313" key="13">
    <source>
        <dbReference type="EMBL" id="MEJ8567136.1"/>
    </source>
</evidence>
<dbReference type="PANTHER" id="PTHR33529">
    <property type="entry name" value="SLR0882 PROTEIN-RELATED"/>
    <property type="match status" value="1"/>
</dbReference>
<feature type="transmembrane region" description="Helical" evidence="12">
    <location>
        <begin position="295"/>
        <end position="312"/>
    </location>
</feature>
<comment type="caution">
    <text evidence="13">The sequence shown here is derived from an EMBL/GenBank/DDBJ whole genome shotgun (WGS) entry which is preliminary data.</text>
</comment>
<dbReference type="Proteomes" id="UP001359886">
    <property type="component" value="Unassembled WGS sequence"/>
</dbReference>
<evidence type="ECO:0000313" key="14">
    <source>
        <dbReference type="Proteomes" id="UP001359886"/>
    </source>
</evidence>
<accession>A0AAW9RC01</accession>
<comment type="subcellular location">
    <subcellularLocation>
        <location evidence="2">Cell inner membrane</location>
        <topology evidence="2">Multi-pass membrane protein</topology>
    </subcellularLocation>
</comment>
<reference evidence="13 14" key="1">
    <citation type="submission" date="2024-02" db="EMBL/GenBank/DDBJ databases">
        <title>A novel Wenzhouxiangellaceae bacterium, isolated from coastal sediments.</title>
        <authorList>
            <person name="Du Z.-J."/>
            <person name="Ye Y.-Q."/>
            <person name="Zhang X.-Y."/>
        </authorList>
    </citation>
    <scope>NUCLEOTIDE SEQUENCE [LARGE SCALE GENOMIC DNA]</scope>
    <source>
        <strain evidence="13 14">CH-27</strain>
    </source>
</reference>
<dbReference type="RefSeq" id="WP_354694453.1">
    <property type="nucleotide sequence ID" value="NZ_JAZHOG010000003.1"/>
</dbReference>
<feature type="transmembrane region" description="Helical" evidence="12">
    <location>
        <begin position="327"/>
        <end position="346"/>
    </location>
</feature>
<dbReference type="Pfam" id="PF03739">
    <property type="entry name" value="LptF_LptG"/>
    <property type="match status" value="1"/>
</dbReference>
<keyword evidence="8 12" id="KW-0812">Transmembrane</keyword>
<feature type="transmembrane region" description="Helical" evidence="12">
    <location>
        <begin position="98"/>
        <end position="119"/>
    </location>
</feature>
<keyword evidence="14" id="KW-1185">Reference proteome</keyword>
<evidence type="ECO:0000256" key="6">
    <source>
        <dbReference type="ARBA" id="ARBA00022475"/>
    </source>
</evidence>
<keyword evidence="6" id="KW-1003">Cell membrane</keyword>
<evidence type="ECO:0000256" key="8">
    <source>
        <dbReference type="ARBA" id="ARBA00022692"/>
    </source>
</evidence>
<dbReference type="EMBL" id="JAZHOG010000003">
    <property type="protein sequence ID" value="MEJ8567136.1"/>
    <property type="molecule type" value="Genomic_DNA"/>
</dbReference>
<dbReference type="GO" id="GO:0015920">
    <property type="term" value="P:lipopolysaccharide transport"/>
    <property type="evidence" value="ECO:0007669"/>
    <property type="project" value="TreeGrafter"/>
</dbReference>
<evidence type="ECO:0000256" key="9">
    <source>
        <dbReference type="ARBA" id="ARBA00022989"/>
    </source>
</evidence>
<evidence type="ECO:0000256" key="3">
    <source>
        <dbReference type="ARBA" id="ARBA00007725"/>
    </source>
</evidence>
<organism evidence="13 14">
    <name type="scientific">Elongatibacter sediminis</name>
    <dbReference type="NCBI Taxonomy" id="3119006"/>
    <lineage>
        <taxon>Bacteria</taxon>
        <taxon>Pseudomonadati</taxon>
        <taxon>Pseudomonadota</taxon>
        <taxon>Gammaproteobacteria</taxon>
        <taxon>Chromatiales</taxon>
        <taxon>Wenzhouxiangellaceae</taxon>
        <taxon>Elongatibacter</taxon>
    </lineage>
</organism>
<comment type="function">
    <text evidence="1">Part of the ABC transporter complex LptBFG involved in the translocation of lipopolysaccharide (LPS) from the inner membrane to the outer membrane.</text>
</comment>
<evidence type="ECO:0000256" key="10">
    <source>
        <dbReference type="ARBA" id="ARBA00023136"/>
    </source>
</evidence>
<evidence type="ECO:0000256" key="2">
    <source>
        <dbReference type="ARBA" id="ARBA00004429"/>
    </source>
</evidence>
<evidence type="ECO:0000256" key="12">
    <source>
        <dbReference type="SAM" id="Phobius"/>
    </source>
</evidence>